<reference evidence="2 3" key="1">
    <citation type="submission" date="2019-06" db="EMBL/GenBank/DDBJ databases">
        <title>The genome of Shewanella sp. SM1901.</title>
        <authorList>
            <person name="Cha Q."/>
        </authorList>
    </citation>
    <scope>NUCLEOTIDE SEQUENCE [LARGE SCALE GENOMIC DNA]</scope>
    <source>
        <strain evidence="2 3">SM1901</strain>
    </source>
</reference>
<evidence type="ECO:0000313" key="2">
    <source>
        <dbReference type="EMBL" id="QDE33242.1"/>
    </source>
</evidence>
<gene>
    <name evidence="2" type="ORF">FH971_11870</name>
</gene>
<accession>A0A4Y5YKB7</accession>
<name>A0A4Y5YKB7_9GAMM</name>
<dbReference type="GO" id="GO:0032259">
    <property type="term" value="P:methylation"/>
    <property type="evidence" value="ECO:0007669"/>
    <property type="project" value="UniProtKB-KW"/>
</dbReference>
<evidence type="ECO:0000313" key="3">
    <source>
        <dbReference type="Proteomes" id="UP000319809"/>
    </source>
</evidence>
<dbReference type="InterPro" id="IPR029063">
    <property type="entry name" value="SAM-dependent_MTases_sf"/>
</dbReference>
<dbReference type="Gene3D" id="3.40.50.150">
    <property type="entry name" value="Vaccinia Virus protein VP39"/>
    <property type="match status" value="1"/>
</dbReference>
<dbReference type="KEGG" id="spol:FH971_11870"/>
<keyword evidence="2" id="KW-0808">Transferase</keyword>
<dbReference type="Pfam" id="PF13649">
    <property type="entry name" value="Methyltransf_25"/>
    <property type="match status" value="1"/>
</dbReference>
<evidence type="ECO:0000259" key="1">
    <source>
        <dbReference type="Pfam" id="PF13649"/>
    </source>
</evidence>
<proteinExistence type="predicted"/>
<dbReference type="GO" id="GO:0008168">
    <property type="term" value="F:methyltransferase activity"/>
    <property type="evidence" value="ECO:0007669"/>
    <property type="project" value="UniProtKB-KW"/>
</dbReference>
<dbReference type="Proteomes" id="UP000319809">
    <property type="component" value="Chromosome"/>
</dbReference>
<dbReference type="AlphaFoldDB" id="A0A4Y5YKB7"/>
<dbReference type="EMBL" id="CP041036">
    <property type="protein sequence ID" value="QDE33242.1"/>
    <property type="molecule type" value="Genomic_DNA"/>
</dbReference>
<dbReference type="InterPro" id="IPR041698">
    <property type="entry name" value="Methyltransf_25"/>
</dbReference>
<keyword evidence="3" id="KW-1185">Reference proteome</keyword>
<keyword evidence="2" id="KW-0489">Methyltransferase</keyword>
<dbReference type="SUPFAM" id="SSF53335">
    <property type="entry name" value="S-adenosyl-L-methionine-dependent methyltransferases"/>
    <property type="match status" value="1"/>
</dbReference>
<protein>
    <submittedName>
        <fullName evidence="2">Class I SAM-dependent methyltransferase</fullName>
    </submittedName>
</protein>
<organism evidence="2 3">
    <name type="scientific">Shewanella polaris</name>
    <dbReference type="NCBI Taxonomy" id="2588449"/>
    <lineage>
        <taxon>Bacteria</taxon>
        <taxon>Pseudomonadati</taxon>
        <taxon>Pseudomonadota</taxon>
        <taxon>Gammaproteobacteria</taxon>
        <taxon>Alteromonadales</taxon>
        <taxon>Shewanellaceae</taxon>
        <taxon>Shewanella</taxon>
    </lineage>
</organism>
<sequence length="238" mass="27445">MKELSNPEQYSQLWRTESEQLESNNIYEQLSKMIPCENTLEFGCGIGNGTIHLAKDRDVLSLDNNQSLIEQAMTRLESQDIKYQIHKCDFFNLGEIEKQLICTFEPKVIVGWFIGSHGEDIFKNTKEEPHPITKSKLYREKIEDIIISSDVCIDSVEYIHLANRGEVVVGFSEKEIFDSQKADYDTHVFKKIGFEVVEVNQLEWIREKSEFSYGQAHNPILAKGERVPVITSIIAKRI</sequence>
<feature type="domain" description="Methyltransferase" evidence="1">
    <location>
        <begin position="40"/>
        <end position="95"/>
    </location>
</feature>